<keyword evidence="1" id="KW-1133">Transmembrane helix</keyword>
<accession>A0A1I1LBN2</accession>
<proteinExistence type="predicted"/>
<evidence type="ECO:0000313" key="3">
    <source>
        <dbReference type="Proteomes" id="UP000198862"/>
    </source>
</evidence>
<dbReference type="STRING" id="1123010.SAMN02745724_02324"/>
<protein>
    <submittedName>
        <fullName evidence="2">Uncharacterized protein</fullName>
    </submittedName>
</protein>
<gene>
    <name evidence="2" type="ORF">SAMN02745724_02324</name>
</gene>
<evidence type="ECO:0000313" key="2">
    <source>
        <dbReference type="EMBL" id="SFC69932.1"/>
    </source>
</evidence>
<dbReference type="OrthoDB" id="6306757at2"/>
<dbReference type="Proteomes" id="UP000198862">
    <property type="component" value="Unassembled WGS sequence"/>
</dbReference>
<feature type="transmembrane region" description="Helical" evidence="1">
    <location>
        <begin position="69"/>
        <end position="91"/>
    </location>
</feature>
<evidence type="ECO:0000256" key="1">
    <source>
        <dbReference type="SAM" id="Phobius"/>
    </source>
</evidence>
<keyword evidence="3" id="KW-1185">Reference proteome</keyword>
<feature type="transmembrane region" description="Helical" evidence="1">
    <location>
        <begin position="131"/>
        <end position="157"/>
    </location>
</feature>
<sequence length="171" mass="19821">MISFFSFMTIKILLAIILDWQMIIIALSAVVYIWYKDKPALIFSVVTLISFLISYFGTPFIFDLDPGRVYRYVFWITNDVAWMAIIAYLGIKDKISINVSIVAQICVIPIVLIQLLRIVDIQILDIPFITLLYKTIIPLSNTLIVLLCLWPFLSYLIERVKLLFFKMSDVV</sequence>
<keyword evidence="1" id="KW-0472">Membrane</keyword>
<name>A0A1I1LBN2_9GAMM</name>
<reference evidence="2 3" key="1">
    <citation type="submission" date="2016-10" db="EMBL/GenBank/DDBJ databases">
        <authorList>
            <person name="de Groot N.N."/>
        </authorList>
    </citation>
    <scope>NUCLEOTIDE SEQUENCE [LARGE SCALE GENOMIC DNA]</scope>
    <source>
        <strain evidence="2 3">DSM 6059</strain>
    </source>
</reference>
<feature type="transmembrane region" description="Helical" evidence="1">
    <location>
        <begin position="12"/>
        <end position="35"/>
    </location>
</feature>
<dbReference type="EMBL" id="FOLO01000015">
    <property type="protein sequence ID" value="SFC69932.1"/>
    <property type="molecule type" value="Genomic_DNA"/>
</dbReference>
<organism evidence="2 3">
    <name type="scientific">Pseudoalteromonas denitrificans DSM 6059</name>
    <dbReference type="NCBI Taxonomy" id="1123010"/>
    <lineage>
        <taxon>Bacteria</taxon>
        <taxon>Pseudomonadati</taxon>
        <taxon>Pseudomonadota</taxon>
        <taxon>Gammaproteobacteria</taxon>
        <taxon>Alteromonadales</taxon>
        <taxon>Pseudoalteromonadaceae</taxon>
        <taxon>Pseudoalteromonas</taxon>
    </lineage>
</organism>
<keyword evidence="1" id="KW-0812">Transmembrane</keyword>
<feature type="transmembrane region" description="Helical" evidence="1">
    <location>
        <begin position="41"/>
        <end position="62"/>
    </location>
</feature>
<dbReference type="AlphaFoldDB" id="A0A1I1LBN2"/>
<feature type="transmembrane region" description="Helical" evidence="1">
    <location>
        <begin position="97"/>
        <end position="119"/>
    </location>
</feature>